<protein>
    <submittedName>
        <fullName evidence="1">HEAT repeat-containing protein</fullName>
    </submittedName>
</protein>
<keyword evidence="2" id="KW-1185">Reference proteome</keyword>
<dbReference type="Proteomes" id="UP001206128">
    <property type="component" value="Unassembled WGS sequence"/>
</dbReference>
<evidence type="ECO:0000313" key="1">
    <source>
        <dbReference type="EMBL" id="MCP2166672.1"/>
    </source>
</evidence>
<sequence>MSVVRLSGGCRSRRFLFDGTDSAAFVAEVARTCGWSRLPPRPRDQTDAGGITLRWDVDRELDPGLRVTYTANPLINASHVMVSYLVGDWTPTTRDGARRRVESTAAVFAAHWSVLTFDALLAAVDTAHDPDTRSLAVLRAGLGAPEDVDQRFVDRIGGCAGSEDDLVREHAVWAMAYAEWAAFRPTLSRMATGDPADRLRDMAAAPLRAFDRSGVPNPETD</sequence>
<accession>A0AAE3KHB0</accession>
<evidence type="ECO:0000313" key="2">
    <source>
        <dbReference type="Proteomes" id="UP001206128"/>
    </source>
</evidence>
<proteinExistence type="predicted"/>
<name>A0AAE3KHB0_9PSEU</name>
<dbReference type="Gene3D" id="1.25.10.10">
    <property type="entry name" value="Leucine-rich Repeat Variant"/>
    <property type="match status" value="1"/>
</dbReference>
<dbReference type="InterPro" id="IPR011989">
    <property type="entry name" value="ARM-like"/>
</dbReference>
<organism evidence="1 2">
    <name type="scientific">Goodfellowiella coeruleoviolacea</name>
    <dbReference type="NCBI Taxonomy" id="334858"/>
    <lineage>
        <taxon>Bacteria</taxon>
        <taxon>Bacillati</taxon>
        <taxon>Actinomycetota</taxon>
        <taxon>Actinomycetes</taxon>
        <taxon>Pseudonocardiales</taxon>
        <taxon>Pseudonocardiaceae</taxon>
        <taxon>Goodfellowiella</taxon>
    </lineage>
</organism>
<comment type="caution">
    <text evidence="1">The sequence shown here is derived from an EMBL/GenBank/DDBJ whole genome shotgun (WGS) entry which is preliminary data.</text>
</comment>
<dbReference type="EMBL" id="JAMTCK010000007">
    <property type="protein sequence ID" value="MCP2166672.1"/>
    <property type="molecule type" value="Genomic_DNA"/>
</dbReference>
<dbReference type="AlphaFoldDB" id="A0AAE3KHB0"/>
<gene>
    <name evidence="1" type="ORF">LX83_003540</name>
</gene>
<reference evidence="1" key="1">
    <citation type="submission" date="2022-06" db="EMBL/GenBank/DDBJ databases">
        <title>Genomic Encyclopedia of Archaeal and Bacterial Type Strains, Phase II (KMG-II): from individual species to whole genera.</title>
        <authorList>
            <person name="Goeker M."/>
        </authorList>
    </citation>
    <scope>NUCLEOTIDE SEQUENCE</scope>
    <source>
        <strain evidence="1">DSM 43935</strain>
    </source>
</reference>